<dbReference type="EMBL" id="CM044704">
    <property type="protein sequence ID" value="KAI5669557.1"/>
    <property type="molecule type" value="Genomic_DNA"/>
</dbReference>
<comment type="caution">
    <text evidence="1">The sequence shown here is derived from an EMBL/GenBank/DDBJ whole genome shotgun (WGS) entry which is preliminary data.</text>
</comment>
<organism evidence="1 2">
    <name type="scientific">Catharanthus roseus</name>
    <name type="common">Madagascar periwinkle</name>
    <name type="synonym">Vinca rosea</name>
    <dbReference type="NCBI Taxonomy" id="4058"/>
    <lineage>
        <taxon>Eukaryota</taxon>
        <taxon>Viridiplantae</taxon>
        <taxon>Streptophyta</taxon>
        <taxon>Embryophyta</taxon>
        <taxon>Tracheophyta</taxon>
        <taxon>Spermatophyta</taxon>
        <taxon>Magnoliopsida</taxon>
        <taxon>eudicotyledons</taxon>
        <taxon>Gunneridae</taxon>
        <taxon>Pentapetalae</taxon>
        <taxon>asterids</taxon>
        <taxon>lamiids</taxon>
        <taxon>Gentianales</taxon>
        <taxon>Apocynaceae</taxon>
        <taxon>Rauvolfioideae</taxon>
        <taxon>Vinceae</taxon>
        <taxon>Catharanthinae</taxon>
        <taxon>Catharanthus</taxon>
    </lineage>
</organism>
<evidence type="ECO:0000313" key="2">
    <source>
        <dbReference type="Proteomes" id="UP001060085"/>
    </source>
</evidence>
<name>A0ACC0BA81_CATRO</name>
<accession>A0ACC0BA81</accession>
<reference evidence="2" key="1">
    <citation type="journal article" date="2023" name="Nat. Plants">
        <title>Single-cell RNA sequencing provides a high-resolution roadmap for understanding the multicellular compartmentation of specialized metabolism.</title>
        <authorList>
            <person name="Sun S."/>
            <person name="Shen X."/>
            <person name="Li Y."/>
            <person name="Li Y."/>
            <person name="Wang S."/>
            <person name="Li R."/>
            <person name="Zhang H."/>
            <person name="Shen G."/>
            <person name="Guo B."/>
            <person name="Wei J."/>
            <person name="Xu J."/>
            <person name="St-Pierre B."/>
            <person name="Chen S."/>
            <person name="Sun C."/>
        </authorList>
    </citation>
    <scope>NUCLEOTIDE SEQUENCE [LARGE SCALE GENOMIC DNA]</scope>
</reference>
<gene>
    <name evidence="1" type="ORF">M9H77_19410</name>
</gene>
<dbReference type="Proteomes" id="UP001060085">
    <property type="component" value="Linkage Group LG04"/>
</dbReference>
<evidence type="ECO:0000313" key="1">
    <source>
        <dbReference type="EMBL" id="KAI5669557.1"/>
    </source>
</evidence>
<proteinExistence type="predicted"/>
<protein>
    <submittedName>
        <fullName evidence="1">Uncharacterized protein</fullName>
    </submittedName>
</protein>
<keyword evidence="2" id="KW-1185">Reference proteome</keyword>
<sequence length="461" mass="51718">MQKQVADSMSDESRLRIVMHPWFAMGHLTPFLHMSNKLAARGHEVFFLLPTKTQEKLNQFNLHPQNIKFIPLVVPKIEGLPPGAETTSDIDLKSVSLLFHAMDLTQPIVESFLKEIKPHFVFFDYQHWLPSVTRSLGIKSIQFFIINPQVVAYFANDIVTAKASNLLKASPGFPSSVINLKNYEARGLHLLCTSKTKGGITFLDRLAIAKAECDAITFKGSREMEGKYCNFVEKMFNKPVILAGPVVPEAPTSVLEEKWVNWLNGFRRGEVIYCAFGSECRLEMQLFQELVLGFELTGLPFFAALKPPIGAKTVEEGLPGGFEERIRGRGIVYGGWVQQQLILSHPSVGCFVTHCGGGSISEALVSQSQIVFLPNVADQAITARMMDGELRVGVEIERDKEGLFTKEDVCNTIKLVMDEESEIGKLVKANHTKWREFLLTEGLENSYIDEFVDYLQGMLRK</sequence>